<evidence type="ECO:0000313" key="2">
    <source>
        <dbReference type="EMBL" id="KAD7478944.1"/>
    </source>
</evidence>
<dbReference type="EMBL" id="SZYD01000001">
    <property type="protein sequence ID" value="KAD7478944.1"/>
    <property type="molecule type" value="Genomic_DNA"/>
</dbReference>
<sequence length="394" mass="44006">MQYDTYDIHTIDVSHHHPHLFSPTTTTIQESPYQPPPSGPLYYRRTYSRRLNQTPSSSLLHSLSYFVFSPACPNTVTIRRNPPRRAIPITYSAAPLSQPPSCKTSSAIRSFPIHDILSINIPDKQEILESAVEHSDSEKLKVFLRIRPIVTQQKVGGSSKIAAQKNVWPQNPKKRDASKTAKRQSLEDLPKECILMKQDSFNNGETESFKKPTWKCFSFEEIYVATNGFCSENMAGKGGYAEVYKGVLEDGQAIAVKRLTQMSCDERKEKEFLTEIGTLGHVNHPNVSSLLGCCLDNGLYLIFQFSSKGSVASLLHVNNAEKTITLPPTTPDPKLSIRRTNQGELSGKAWTLPAPIVDVGSFVVKVLELGEKSVNPYLPLFPWIDVLGFVLRCL</sequence>
<feature type="domain" description="Protein kinase" evidence="1">
    <location>
        <begin position="229"/>
        <end position="394"/>
    </location>
</feature>
<dbReference type="PROSITE" id="PS50011">
    <property type="entry name" value="PROTEIN_KINASE_DOM"/>
    <property type="match status" value="1"/>
</dbReference>
<dbReference type="InterPro" id="IPR046958">
    <property type="entry name" value="RBK1/2/STUNTED"/>
</dbReference>
<dbReference type="FunFam" id="3.30.200.20:FF:000325">
    <property type="entry name" value="Putative receptor-like serine/threonine-protein kinase"/>
    <property type="match status" value="1"/>
</dbReference>
<accession>A0A5N6Q2U5</accession>
<dbReference type="PANTHER" id="PTHR47987">
    <property type="entry name" value="OS08G0249100 PROTEIN"/>
    <property type="match status" value="1"/>
</dbReference>
<evidence type="ECO:0000259" key="1">
    <source>
        <dbReference type="PROSITE" id="PS50011"/>
    </source>
</evidence>
<dbReference type="InterPro" id="IPR011009">
    <property type="entry name" value="Kinase-like_dom_sf"/>
</dbReference>
<proteinExistence type="predicted"/>
<dbReference type="OrthoDB" id="4062651at2759"/>
<dbReference type="GO" id="GO:0004713">
    <property type="term" value="F:protein tyrosine kinase activity"/>
    <property type="evidence" value="ECO:0007669"/>
    <property type="project" value="InterPro"/>
</dbReference>
<dbReference type="SUPFAM" id="SSF56112">
    <property type="entry name" value="Protein kinase-like (PK-like)"/>
    <property type="match status" value="1"/>
</dbReference>
<keyword evidence="3" id="KW-1185">Reference proteome</keyword>
<dbReference type="PANTHER" id="PTHR47987:SF20">
    <property type="entry name" value="OS04G0654600 PROTEIN"/>
    <property type="match status" value="1"/>
</dbReference>
<organism evidence="2 3">
    <name type="scientific">Mikania micrantha</name>
    <name type="common">bitter vine</name>
    <dbReference type="NCBI Taxonomy" id="192012"/>
    <lineage>
        <taxon>Eukaryota</taxon>
        <taxon>Viridiplantae</taxon>
        <taxon>Streptophyta</taxon>
        <taxon>Embryophyta</taxon>
        <taxon>Tracheophyta</taxon>
        <taxon>Spermatophyta</taxon>
        <taxon>Magnoliopsida</taxon>
        <taxon>eudicotyledons</taxon>
        <taxon>Gunneridae</taxon>
        <taxon>Pentapetalae</taxon>
        <taxon>asterids</taxon>
        <taxon>campanulids</taxon>
        <taxon>Asterales</taxon>
        <taxon>Asteraceae</taxon>
        <taxon>Asteroideae</taxon>
        <taxon>Heliantheae alliance</taxon>
        <taxon>Eupatorieae</taxon>
        <taxon>Mikania</taxon>
    </lineage>
</organism>
<dbReference type="Proteomes" id="UP000326396">
    <property type="component" value="Linkage Group LG1"/>
</dbReference>
<comment type="caution">
    <text evidence="2">The sequence shown here is derived from an EMBL/GenBank/DDBJ whole genome shotgun (WGS) entry which is preliminary data.</text>
</comment>
<dbReference type="GO" id="GO:0005524">
    <property type="term" value="F:ATP binding"/>
    <property type="evidence" value="ECO:0007669"/>
    <property type="project" value="InterPro"/>
</dbReference>
<protein>
    <recommendedName>
        <fullName evidence="1">Protein kinase domain-containing protein</fullName>
    </recommendedName>
</protein>
<dbReference type="Pfam" id="PF07714">
    <property type="entry name" value="PK_Tyr_Ser-Thr"/>
    <property type="match status" value="1"/>
</dbReference>
<dbReference type="InterPro" id="IPR001245">
    <property type="entry name" value="Ser-Thr/Tyr_kinase_cat_dom"/>
</dbReference>
<gene>
    <name evidence="2" type="ORF">E3N88_02080</name>
</gene>
<dbReference type="InterPro" id="IPR000719">
    <property type="entry name" value="Prot_kinase_dom"/>
</dbReference>
<evidence type="ECO:0000313" key="3">
    <source>
        <dbReference type="Proteomes" id="UP000326396"/>
    </source>
</evidence>
<dbReference type="InterPro" id="IPR020635">
    <property type="entry name" value="Tyr_kinase_cat_dom"/>
</dbReference>
<dbReference type="SMART" id="SM00219">
    <property type="entry name" value="TyrKc"/>
    <property type="match status" value="1"/>
</dbReference>
<dbReference type="Gene3D" id="3.30.200.20">
    <property type="entry name" value="Phosphorylase Kinase, domain 1"/>
    <property type="match status" value="1"/>
</dbReference>
<dbReference type="AlphaFoldDB" id="A0A5N6Q2U5"/>
<name>A0A5N6Q2U5_9ASTR</name>
<reference evidence="2 3" key="1">
    <citation type="submission" date="2019-05" db="EMBL/GenBank/DDBJ databases">
        <title>Mikania micrantha, genome provides insights into the molecular mechanism of rapid growth.</title>
        <authorList>
            <person name="Liu B."/>
        </authorList>
    </citation>
    <scope>NUCLEOTIDE SEQUENCE [LARGE SCALE GENOMIC DNA]</scope>
    <source>
        <strain evidence="2">NLD-2019</strain>
        <tissue evidence="2">Leaf</tissue>
    </source>
</reference>